<protein>
    <submittedName>
        <fullName evidence="4">Protein SMF, putative DNA protecting protein DprA</fullName>
    </submittedName>
</protein>
<dbReference type="InterPro" id="IPR041614">
    <property type="entry name" value="DprA_WH"/>
</dbReference>
<dbReference type="InterPro" id="IPR057666">
    <property type="entry name" value="DrpA_SLOG"/>
</dbReference>
<dbReference type="SUPFAM" id="SSF102405">
    <property type="entry name" value="MCP/YpsA-like"/>
    <property type="match status" value="1"/>
</dbReference>
<feature type="domain" description="Smf/DprA SLOG" evidence="2">
    <location>
        <begin position="89"/>
        <end position="297"/>
    </location>
</feature>
<comment type="caution">
    <text evidence="4">The sequence shown here is derived from an EMBL/GenBank/DDBJ whole genome shotgun (WGS) entry which is preliminary data.</text>
</comment>
<evidence type="ECO:0000313" key="5">
    <source>
        <dbReference type="Proteomes" id="UP000011704"/>
    </source>
</evidence>
<feature type="domain" description="DprA winged helix" evidence="3">
    <location>
        <begin position="315"/>
        <end position="367"/>
    </location>
</feature>
<evidence type="ECO:0000259" key="3">
    <source>
        <dbReference type="Pfam" id="PF17782"/>
    </source>
</evidence>
<dbReference type="STRING" id="1266370.NITGR_770007"/>
<dbReference type="Gene3D" id="3.40.50.450">
    <property type="match status" value="1"/>
</dbReference>
<dbReference type="InterPro" id="IPR036388">
    <property type="entry name" value="WH-like_DNA-bd_sf"/>
</dbReference>
<gene>
    <name evidence="4" type="primary">smf</name>
    <name evidence="4" type="ORF">NITGR_770007</name>
</gene>
<dbReference type="PANTHER" id="PTHR43022">
    <property type="entry name" value="PROTEIN SMF"/>
    <property type="match status" value="1"/>
</dbReference>
<comment type="similarity">
    <text evidence="1">Belongs to the DprA/Smf family.</text>
</comment>
<accession>M1ZDX4</accession>
<proteinExistence type="inferred from homology"/>
<dbReference type="PANTHER" id="PTHR43022:SF1">
    <property type="entry name" value="PROTEIN SMF"/>
    <property type="match status" value="1"/>
</dbReference>
<organism evidence="4 5">
    <name type="scientific">Nitrospina gracilis (strain 3/211)</name>
    <dbReference type="NCBI Taxonomy" id="1266370"/>
    <lineage>
        <taxon>Bacteria</taxon>
        <taxon>Pseudomonadati</taxon>
        <taxon>Nitrospinota/Tectimicrobiota group</taxon>
        <taxon>Nitrospinota</taxon>
        <taxon>Nitrospinia</taxon>
        <taxon>Nitrospinales</taxon>
        <taxon>Nitrospinaceae</taxon>
        <taxon>Nitrospina</taxon>
    </lineage>
</organism>
<reference evidence="4 5" key="1">
    <citation type="journal article" date="2013" name="Front. Microbiol.">
        <title>The genome of Nitrospina gracilis illuminates the metabolism and evolution of the major marine nitrite oxidizer.</title>
        <authorList>
            <person name="Luecker S."/>
            <person name="Nowka B."/>
            <person name="Rattei T."/>
            <person name="Spieck E."/>
            <person name="and Daims H."/>
        </authorList>
    </citation>
    <scope>NUCLEOTIDE SEQUENCE [LARGE SCALE GENOMIC DNA]</scope>
    <source>
        <strain evidence="4 5">3/211</strain>
    </source>
</reference>
<sequence length="375" mass="41467">MKTLFSDDDVSEAEHYWVALNMVLGVGKTLFHRLVQALGSPRNVFNASRQQLMQVEGIGAKTAAQIQKFDLERNLDREYRLMRDTGVRVLTLEDPRYPPLLKAIYDPPPVLYFKGRVFDDVSFPFAVVGTRAASSYGKIATERLCSELAQRGACLISGMARGVDTLVHITALKENAVTLAVMGCGLTHTYPPENRALKEKIIESGAIISEFPMSTKPDRNNFPARNRVISGLAHGTLVIEAGEKSGALITAHFALEQGREVFALPGNIFSPKSQGAHNLIKKGAKLVDGVDAILEEFSPEVQQNLVAKKNDDEKIELTDFEKLLLSLIGHEQHHVDDLIERSHLPAADVLATLVQLELKDRVTQTDGLWHLARFP</sequence>
<dbReference type="InParanoid" id="M1ZDX4"/>
<evidence type="ECO:0000256" key="1">
    <source>
        <dbReference type="ARBA" id="ARBA00006525"/>
    </source>
</evidence>
<dbReference type="InterPro" id="IPR010994">
    <property type="entry name" value="RuvA_2-like"/>
</dbReference>
<dbReference type="EMBL" id="CAQJ01000085">
    <property type="protein sequence ID" value="CCQ91696.1"/>
    <property type="molecule type" value="Genomic_DNA"/>
</dbReference>
<dbReference type="AlphaFoldDB" id="M1ZDX4"/>
<evidence type="ECO:0000259" key="2">
    <source>
        <dbReference type="Pfam" id="PF02481"/>
    </source>
</evidence>
<dbReference type="NCBIfam" id="TIGR00732">
    <property type="entry name" value="dprA"/>
    <property type="match status" value="1"/>
</dbReference>
<name>M1ZDX4_NITG3</name>
<dbReference type="FunCoup" id="M1ZDX4">
    <property type="interactions" value="291"/>
</dbReference>
<dbReference type="Gene3D" id="1.10.10.10">
    <property type="entry name" value="Winged helix-like DNA-binding domain superfamily/Winged helix DNA-binding domain"/>
    <property type="match status" value="1"/>
</dbReference>
<dbReference type="InterPro" id="IPR003488">
    <property type="entry name" value="DprA"/>
</dbReference>
<dbReference type="SUPFAM" id="SSF47781">
    <property type="entry name" value="RuvA domain 2-like"/>
    <property type="match status" value="1"/>
</dbReference>
<dbReference type="Pfam" id="PF02481">
    <property type="entry name" value="DNA_processg_A"/>
    <property type="match status" value="1"/>
</dbReference>
<dbReference type="Proteomes" id="UP000011704">
    <property type="component" value="Unassembled WGS sequence"/>
</dbReference>
<dbReference type="Pfam" id="PF17782">
    <property type="entry name" value="WHD_DprA"/>
    <property type="match status" value="1"/>
</dbReference>
<keyword evidence="5" id="KW-1185">Reference proteome</keyword>
<dbReference type="GO" id="GO:0009294">
    <property type="term" value="P:DNA-mediated transformation"/>
    <property type="evidence" value="ECO:0007669"/>
    <property type="project" value="InterPro"/>
</dbReference>
<evidence type="ECO:0000313" key="4">
    <source>
        <dbReference type="EMBL" id="CCQ91696.1"/>
    </source>
</evidence>
<dbReference type="HOGENOM" id="CLU_029601_1_1_0"/>
<dbReference type="Pfam" id="PF14520">
    <property type="entry name" value="HHH_5"/>
    <property type="match status" value="1"/>
</dbReference>